<proteinExistence type="predicted"/>
<reference evidence="1 2" key="1">
    <citation type="journal article" date="2013" name="PLoS Genet.">
        <title>Comparative genome structure, secondary metabolite, and effector coding capacity across Cochliobolus pathogens.</title>
        <authorList>
            <person name="Condon B.J."/>
            <person name="Leng Y."/>
            <person name="Wu D."/>
            <person name="Bushley K.E."/>
            <person name="Ohm R.A."/>
            <person name="Otillar R."/>
            <person name="Martin J."/>
            <person name="Schackwitz W."/>
            <person name="Grimwood J."/>
            <person name="MohdZainudin N."/>
            <person name="Xue C."/>
            <person name="Wang R."/>
            <person name="Manning V.A."/>
            <person name="Dhillon B."/>
            <person name="Tu Z.J."/>
            <person name="Steffenson B.J."/>
            <person name="Salamov A."/>
            <person name="Sun H."/>
            <person name="Lowry S."/>
            <person name="LaButti K."/>
            <person name="Han J."/>
            <person name="Copeland A."/>
            <person name="Lindquist E."/>
            <person name="Barry K."/>
            <person name="Schmutz J."/>
            <person name="Baker S.E."/>
            <person name="Ciuffetti L.M."/>
            <person name="Grigoriev I.V."/>
            <person name="Zhong S."/>
            <person name="Turgeon B.G."/>
        </authorList>
    </citation>
    <scope>NUCLEOTIDE SEQUENCE [LARGE SCALE GENOMIC DNA]</scope>
    <source>
        <strain evidence="1 2">26-R-13</strain>
    </source>
</reference>
<dbReference type="KEGG" id="bze:COCCADRAFT_24434"/>
<keyword evidence="2" id="KW-1185">Reference proteome</keyword>
<evidence type="ECO:0000313" key="2">
    <source>
        <dbReference type="Proteomes" id="UP000053841"/>
    </source>
</evidence>
<dbReference type="Proteomes" id="UP000053841">
    <property type="component" value="Unassembled WGS sequence"/>
</dbReference>
<accession>W6YDB6</accession>
<sequence length="231" mass="25930">MQCMCGSVGRDMQDDRKASRTTPWAWKMGSFPAFNLLRVTTPACHGFVNAFGMVPVTCRAKRGYIRNDPDRQPVKPASWAWENNSKLQSPSDMLWTGGQREKGTVGEDPIRVSRVMADAAGRVVSVRRENVGQTMSTLLDFFRQLRTMAQTQSASDGMGLVTHEDYGVHFLAPECKELTTSKATLPWRYMPPDFHSTSTGFKQNKTCHIRAPFCDPSSLQPRQCHVQNTPK</sequence>
<gene>
    <name evidence="1" type="ORF">COCCADRAFT_24434</name>
</gene>
<dbReference type="RefSeq" id="XP_007710045.1">
    <property type="nucleotide sequence ID" value="XM_007711855.1"/>
</dbReference>
<name>W6YDB6_COCC2</name>
<evidence type="ECO:0000313" key="1">
    <source>
        <dbReference type="EMBL" id="EUC35620.1"/>
    </source>
</evidence>
<dbReference type="HOGENOM" id="CLU_1015596_0_0_1"/>
<organism evidence="1 2">
    <name type="scientific">Cochliobolus carbonum (strain 26-R-13)</name>
    <name type="common">Maize leaf spot fungus</name>
    <name type="synonym">Bipolaris zeicola</name>
    <dbReference type="NCBI Taxonomy" id="930089"/>
    <lineage>
        <taxon>Eukaryota</taxon>
        <taxon>Fungi</taxon>
        <taxon>Dikarya</taxon>
        <taxon>Ascomycota</taxon>
        <taxon>Pezizomycotina</taxon>
        <taxon>Dothideomycetes</taxon>
        <taxon>Pleosporomycetidae</taxon>
        <taxon>Pleosporales</taxon>
        <taxon>Pleosporineae</taxon>
        <taxon>Pleosporaceae</taxon>
        <taxon>Bipolaris</taxon>
    </lineage>
</organism>
<dbReference type="GeneID" id="19145616"/>
<dbReference type="EMBL" id="KI964572">
    <property type="protein sequence ID" value="EUC35620.1"/>
    <property type="molecule type" value="Genomic_DNA"/>
</dbReference>
<dbReference type="OrthoDB" id="10392530at2759"/>
<dbReference type="AlphaFoldDB" id="W6YDB6"/>
<protein>
    <submittedName>
        <fullName evidence="1">Uncharacterized protein</fullName>
    </submittedName>
</protein>